<sequence>MSQQYSPVKGIVEINEALQKYQDSVIVRNIDKESLQTVKRSHKTHRYEGQKVKQLPPLIGQRSDNAYLKVKTRDLNIKSTLDKYPQNQLRIESSVISSNNQNHPSGSVNYQQLTTQSNISPTNTGNYKQRHIKLEMDVKFKKTARVYLNCFDKIQKPGTNNSMIVKRKQNKNSHEELPPIQTQQSQIDIQEQFQLPQQQHPLSQQKTISQQNTSRFRSNKRKSAEDQGQSAFQMQEPCYQDNMKIYTRLDTIDTIDLRQTQSIDESRDASIDQMLDEISYSKRNLDNQRRSQRRYNESQPSQIVKTQVKLQMQDIQITPLQPALQPGQQTLGLADLKRLKQQELMQLIESITHNTYKRSYELSNDFNYTNKHARRYKNRNDPKQLQLKSAVVTKQKKEESRDRSPQVILHKRNQSQNIPQIVQKQHKFIQRNIASRKDTNTSLDQQVTLINKFSEEQSLETHTEINNPKTERATLSLSINTSIKRIQKPSIQPQTTVNNTHGVKTPIQTSTGISDEVSKQFKERMNFDKNVMQFEFEKAERMLKRKDKLIQRVKTKSIYDDNILKRPQVKFSLPEI</sequence>
<evidence type="ECO:0000256" key="1">
    <source>
        <dbReference type="SAM" id="MobiDB-lite"/>
    </source>
</evidence>
<proteinExistence type="predicted"/>
<organism evidence="2 3">
    <name type="scientific">Stylonychia lemnae</name>
    <name type="common">Ciliate</name>
    <dbReference type="NCBI Taxonomy" id="5949"/>
    <lineage>
        <taxon>Eukaryota</taxon>
        <taxon>Sar</taxon>
        <taxon>Alveolata</taxon>
        <taxon>Ciliophora</taxon>
        <taxon>Intramacronucleata</taxon>
        <taxon>Spirotrichea</taxon>
        <taxon>Stichotrichia</taxon>
        <taxon>Sporadotrichida</taxon>
        <taxon>Oxytrichidae</taxon>
        <taxon>Stylonychinae</taxon>
        <taxon>Stylonychia</taxon>
    </lineage>
</organism>
<dbReference type="InParanoid" id="A0A078A9P9"/>
<protein>
    <submittedName>
        <fullName evidence="2">Uncharacterized protein</fullName>
    </submittedName>
</protein>
<evidence type="ECO:0000313" key="2">
    <source>
        <dbReference type="EMBL" id="CDW78904.1"/>
    </source>
</evidence>
<reference evidence="2 3" key="1">
    <citation type="submission" date="2014-06" db="EMBL/GenBank/DDBJ databases">
        <authorList>
            <person name="Swart Estienne"/>
        </authorList>
    </citation>
    <scope>NUCLEOTIDE SEQUENCE [LARGE SCALE GENOMIC DNA]</scope>
    <source>
        <strain evidence="2 3">130c</strain>
    </source>
</reference>
<keyword evidence="3" id="KW-1185">Reference proteome</keyword>
<feature type="region of interest" description="Disordered" evidence="1">
    <location>
        <begin position="197"/>
        <end position="231"/>
    </location>
</feature>
<evidence type="ECO:0000313" key="3">
    <source>
        <dbReference type="Proteomes" id="UP000039865"/>
    </source>
</evidence>
<feature type="compositionally biased region" description="Polar residues" evidence="1">
    <location>
        <begin position="206"/>
        <end position="216"/>
    </location>
</feature>
<dbReference type="Proteomes" id="UP000039865">
    <property type="component" value="Unassembled WGS sequence"/>
</dbReference>
<dbReference type="EMBL" id="CCKQ01007524">
    <property type="protein sequence ID" value="CDW78904.1"/>
    <property type="molecule type" value="Genomic_DNA"/>
</dbReference>
<dbReference type="AlphaFoldDB" id="A0A078A9P9"/>
<name>A0A078A9P9_STYLE</name>
<gene>
    <name evidence="2" type="primary">Contig1302.g1426</name>
    <name evidence="2" type="ORF">STYLEM_7889</name>
</gene>
<accession>A0A078A9P9</accession>